<dbReference type="Proteomes" id="UP000250572">
    <property type="component" value="Unassembled WGS sequence"/>
</dbReference>
<accession>A0A315VAI2</accession>
<proteinExistence type="predicted"/>
<gene>
    <name evidence="2" type="ORF">CCH79_00003821</name>
</gene>
<comment type="caution">
    <text evidence="2">The sequence shown here is derived from an EMBL/GenBank/DDBJ whole genome shotgun (WGS) entry which is preliminary data.</text>
</comment>
<sequence>MKEFITKISKEGHALLRHDKNTQHGEVKDERDAKREGVTKINTKISTLDTDGKQRQLLEEKGAKAGSGEDRKFNKDIGKEDVTNVPPEPATNWKELNGDKARIVEKLSSCHGLIKELDGSEHKGIHLGENASQIRDLTNKSFSFEVTNTRQLPHPSVRSQAPDLREEELPKEDIMLPLKKTSSQEFEVTFPVAAVSKISGFISMSAANTAKQSSLTTRFQRAKSSSLNVSIIQSNTDHKHKLNYSVLRAEPVLHTANEQGQAEYATPSIHQQRNDDSSTKTPTVTVLSFKPLISVGPFQPHRGQSATQRSHSSSSCPNITPGQTCLSRVSEQASHPDTLRTPAVENKQRFPQARTLSVIPATGINCFSPESMSPMMKQRTLSGDRLTVTYRLQKLTRSQLAHFVPGSKSRESLLAAAGETSQRNKKGDVMFMMTSVVKHSNGVTEDQHTTVRSKHVANDADEFNSTSLQTKNETKQNDLSTAGGKDEANNIIMTAKHHHRFELEKAIALHCDGHKWEIWARHKLC</sequence>
<feature type="region of interest" description="Disordered" evidence="1">
    <location>
        <begin position="442"/>
        <end position="485"/>
    </location>
</feature>
<evidence type="ECO:0000256" key="1">
    <source>
        <dbReference type="SAM" id="MobiDB-lite"/>
    </source>
</evidence>
<evidence type="ECO:0000313" key="2">
    <source>
        <dbReference type="EMBL" id="PWA20218.1"/>
    </source>
</evidence>
<feature type="region of interest" description="Disordered" evidence="1">
    <location>
        <begin position="59"/>
        <end position="94"/>
    </location>
</feature>
<feature type="region of interest" description="Disordered" evidence="1">
    <location>
        <begin position="297"/>
        <end position="338"/>
    </location>
</feature>
<feature type="compositionally biased region" description="Polar residues" evidence="1">
    <location>
        <begin position="316"/>
        <end position="335"/>
    </location>
</feature>
<organism evidence="2 3">
    <name type="scientific">Gambusia affinis</name>
    <name type="common">Western mosquitofish</name>
    <name type="synonym">Heterandria affinis</name>
    <dbReference type="NCBI Taxonomy" id="33528"/>
    <lineage>
        <taxon>Eukaryota</taxon>
        <taxon>Metazoa</taxon>
        <taxon>Chordata</taxon>
        <taxon>Craniata</taxon>
        <taxon>Vertebrata</taxon>
        <taxon>Euteleostomi</taxon>
        <taxon>Actinopterygii</taxon>
        <taxon>Neopterygii</taxon>
        <taxon>Teleostei</taxon>
        <taxon>Neoteleostei</taxon>
        <taxon>Acanthomorphata</taxon>
        <taxon>Ovalentaria</taxon>
        <taxon>Atherinomorphae</taxon>
        <taxon>Cyprinodontiformes</taxon>
        <taxon>Poeciliidae</taxon>
        <taxon>Poeciliinae</taxon>
        <taxon>Gambusia</taxon>
    </lineage>
</organism>
<name>A0A315VAI2_GAMAF</name>
<reference evidence="2 3" key="1">
    <citation type="journal article" date="2018" name="G3 (Bethesda)">
        <title>A High-Quality Reference Genome for the Invasive Mosquitofish Gambusia affinis Using a Chicago Library.</title>
        <authorList>
            <person name="Hoffberg S.L."/>
            <person name="Troendle N.J."/>
            <person name="Glenn T.C."/>
            <person name="Mahmud O."/>
            <person name="Louha S."/>
            <person name="Chalopin D."/>
            <person name="Bennetzen J.L."/>
            <person name="Mauricio R."/>
        </authorList>
    </citation>
    <scope>NUCLEOTIDE SEQUENCE [LARGE SCALE GENOMIC DNA]</scope>
    <source>
        <strain evidence="2">NE01/NJP1002.9</strain>
        <tissue evidence="2">Muscle</tissue>
    </source>
</reference>
<protein>
    <submittedName>
        <fullName evidence="2">Uncharacterized protein</fullName>
    </submittedName>
</protein>
<dbReference type="EMBL" id="NHOQ01001971">
    <property type="protein sequence ID" value="PWA20218.1"/>
    <property type="molecule type" value="Genomic_DNA"/>
</dbReference>
<dbReference type="AlphaFoldDB" id="A0A315VAI2"/>
<feature type="region of interest" description="Disordered" evidence="1">
    <location>
        <begin position="15"/>
        <end position="36"/>
    </location>
</feature>
<evidence type="ECO:0000313" key="3">
    <source>
        <dbReference type="Proteomes" id="UP000250572"/>
    </source>
</evidence>
<keyword evidence="3" id="KW-1185">Reference proteome</keyword>
<feature type="compositionally biased region" description="Basic and acidic residues" evidence="1">
    <location>
        <begin position="59"/>
        <end position="82"/>
    </location>
</feature>